<dbReference type="RefSeq" id="WP_145786559.1">
    <property type="nucleotide sequence ID" value="NZ_BAAABR010000084.1"/>
</dbReference>
<sequence>MSSEPDQSSPARADWISPSATNDPAPVPDPYAPPADTSPYAPPTNPYAPPTNAALYASPYGPSGGPYGRPSWPGAPQPPTESVNGLAIASLILGIFGFACIAWAVGLGLGIAALVQLRRRPRRGKGLAVTGIVLSCLWAVLLAVSVPLAHKGMKEAAQSERTVKLLPKDCFKEGTGADGRIPRRVTVVPCGEPHRGEVFGVVRIPGGPVYPGEQKAAEATVKGCRQQHELFLLDPAAMPDTVEVVPYRPSQAEWAYMAGWGYCLYLSDAPRTGALRRDMDSYTAEQAAYLRATKDLRKAIKKKPQRSLADAPTDYQSWAGDLSTAAFMAGIGLKNGPWTGSAKELTAALQADLDQLVKQAWAAKKTADPAQLAAPVGAIQEILDRLPDAKIRAALGLPPVAKALAPV</sequence>
<dbReference type="OrthoDB" id="3628931at2"/>
<dbReference type="InterPro" id="IPR026004">
    <property type="entry name" value="Septum_form"/>
</dbReference>
<keyword evidence="2" id="KW-0472">Membrane</keyword>
<dbReference type="InterPro" id="IPR025241">
    <property type="entry name" value="DUF4190"/>
</dbReference>
<keyword evidence="6" id="KW-1185">Reference proteome</keyword>
<reference evidence="5 6" key="1">
    <citation type="submission" date="2019-06" db="EMBL/GenBank/DDBJ databases">
        <title>Sequencing the genomes of 1000 actinobacteria strains.</title>
        <authorList>
            <person name="Klenk H.-P."/>
        </authorList>
    </citation>
    <scope>NUCLEOTIDE SEQUENCE [LARGE SCALE GENOMIC DNA]</scope>
    <source>
        <strain evidence="5 6">DSM 41649</strain>
    </source>
</reference>
<dbReference type="Pfam" id="PF13828">
    <property type="entry name" value="DUF4190"/>
    <property type="match status" value="1"/>
</dbReference>
<gene>
    <name evidence="5" type="ORF">FB465_0058</name>
</gene>
<evidence type="ECO:0000256" key="1">
    <source>
        <dbReference type="SAM" id="MobiDB-lite"/>
    </source>
</evidence>
<feature type="transmembrane region" description="Helical" evidence="2">
    <location>
        <begin position="86"/>
        <end position="115"/>
    </location>
</feature>
<organism evidence="5 6">
    <name type="scientific">Kitasatospora atroaurantiaca</name>
    <dbReference type="NCBI Taxonomy" id="285545"/>
    <lineage>
        <taxon>Bacteria</taxon>
        <taxon>Bacillati</taxon>
        <taxon>Actinomycetota</taxon>
        <taxon>Actinomycetes</taxon>
        <taxon>Kitasatosporales</taxon>
        <taxon>Streptomycetaceae</taxon>
        <taxon>Kitasatospora</taxon>
    </lineage>
</organism>
<dbReference type="EMBL" id="VIVR01000001">
    <property type="protein sequence ID" value="TWE15182.1"/>
    <property type="molecule type" value="Genomic_DNA"/>
</dbReference>
<protein>
    <submittedName>
        <fullName evidence="5">Putative regulator of septum formation</fullName>
    </submittedName>
</protein>
<evidence type="ECO:0000256" key="2">
    <source>
        <dbReference type="SAM" id="Phobius"/>
    </source>
</evidence>
<proteinExistence type="predicted"/>
<dbReference type="Proteomes" id="UP000318416">
    <property type="component" value="Unassembled WGS sequence"/>
</dbReference>
<dbReference type="Pfam" id="PF13845">
    <property type="entry name" value="Septum_form"/>
    <property type="match status" value="1"/>
</dbReference>
<evidence type="ECO:0000313" key="6">
    <source>
        <dbReference type="Proteomes" id="UP000318416"/>
    </source>
</evidence>
<evidence type="ECO:0000313" key="5">
    <source>
        <dbReference type="EMBL" id="TWE15182.1"/>
    </source>
</evidence>
<name>A0A561EHW7_9ACTN</name>
<keyword evidence="2" id="KW-1133">Transmembrane helix</keyword>
<feature type="compositionally biased region" description="Polar residues" evidence="1">
    <location>
        <begin position="1"/>
        <end position="10"/>
    </location>
</feature>
<comment type="caution">
    <text evidence="5">The sequence shown here is derived from an EMBL/GenBank/DDBJ whole genome shotgun (WGS) entry which is preliminary data.</text>
</comment>
<dbReference type="AlphaFoldDB" id="A0A561EHW7"/>
<feature type="domain" description="DUF4190" evidence="3">
    <location>
        <begin position="86"/>
        <end position="144"/>
    </location>
</feature>
<feature type="transmembrane region" description="Helical" evidence="2">
    <location>
        <begin position="127"/>
        <end position="149"/>
    </location>
</feature>
<evidence type="ECO:0000259" key="3">
    <source>
        <dbReference type="Pfam" id="PF13828"/>
    </source>
</evidence>
<evidence type="ECO:0000259" key="4">
    <source>
        <dbReference type="Pfam" id="PF13845"/>
    </source>
</evidence>
<feature type="domain" description="Septum formation-related" evidence="4">
    <location>
        <begin position="164"/>
        <end position="255"/>
    </location>
</feature>
<keyword evidence="2" id="KW-0812">Transmembrane</keyword>
<accession>A0A561EHW7</accession>
<feature type="region of interest" description="Disordered" evidence="1">
    <location>
        <begin position="1"/>
        <end position="47"/>
    </location>
</feature>